<evidence type="ECO:0000256" key="1">
    <source>
        <dbReference type="SAM" id="MobiDB-lite"/>
    </source>
</evidence>
<proteinExistence type="predicted"/>
<dbReference type="AlphaFoldDB" id="A0AA36BDH9"/>
<sequence>MSDVLHRPGFRKRLRKGARNFFSRLIPCVRRPKLEDPLEDDTDFSSPLSSDISLMTTTEEDFPRNLNQSAIIPRIGDLPSTDTDSFDEEFHEPSEFDDGSQTEEIPPCIPLIGSCFVLYGDNRDQSGPKSLTYHKPHIWRRYPHRNGALEGVKTISCIEVEMLLRDNNLAAPNIGHVILVTYCIAL</sequence>
<gene>
    <name evidence="2" type="ORF">OCTVUL_1B002028</name>
</gene>
<dbReference type="EMBL" id="OX597826">
    <property type="protein sequence ID" value="CAI9731591.1"/>
    <property type="molecule type" value="Genomic_DNA"/>
</dbReference>
<protein>
    <submittedName>
        <fullName evidence="2">Uncharacterized protein</fullName>
    </submittedName>
</protein>
<evidence type="ECO:0000313" key="2">
    <source>
        <dbReference type="EMBL" id="CAI9731591.1"/>
    </source>
</evidence>
<organism evidence="2 3">
    <name type="scientific">Octopus vulgaris</name>
    <name type="common">Common octopus</name>
    <dbReference type="NCBI Taxonomy" id="6645"/>
    <lineage>
        <taxon>Eukaryota</taxon>
        <taxon>Metazoa</taxon>
        <taxon>Spiralia</taxon>
        <taxon>Lophotrochozoa</taxon>
        <taxon>Mollusca</taxon>
        <taxon>Cephalopoda</taxon>
        <taxon>Coleoidea</taxon>
        <taxon>Octopodiformes</taxon>
        <taxon>Octopoda</taxon>
        <taxon>Incirrata</taxon>
        <taxon>Octopodidae</taxon>
        <taxon>Octopus</taxon>
    </lineage>
</organism>
<reference evidence="2" key="1">
    <citation type="submission" date="2023-08" db="EMBL/GenBank/DDBJ databases">
        <authorList>
            <person name="Alioto T."/>
            <person name="Alioto T."/>
            <person name="Gomez Garrido J."/>
        </authorList>
    </citation>
    <scope>NUCLEOTIDE SEQUENCE</scope>
</reference>
<feature type="compositionally biased region" description="Acidic residues" evidence="1">
    <location>
        <begin position="84"/>
        <end position="101"/>
    </location>
</feature>
<dbReference type="Proteomes" id="UP001162480">
    <property type="component" value="Chromosome 13"/>
</dbReference>
<keyword evidence="3" id="KW-1185">Reference proteome</keyword>
<feature type="region of interest" description="Disordered" evidence="1">
    <location>
        <begin position="84"/>
        <end position="103"/>
    </location>
</feature>
<accession>A0AA36BDH9</accession>
<evidence type="ECO:0000313" key="3">
    <source>
        <dbReference type="Proteomes" id="UP001162480"/>
    </source>
</evidence>
<name>A0AA36BDH9_OCTVU</name>